<organism evidence="2 3">
    <name type="scientific">Aquimarina spongiae</name>
    <dbReference type="NCBI Taxonomy" id="570521"/>
    <lineage>
        <taxon>Bacteria</taxon>
        <taxon>Pseudomonadati</taxon>
        <taxon>Bacteroidota</taxon>
        <taxon>Flavobacteriia</taxon>
        <taxon>Flavobacteriales</taxon>
        <taxon>Flavobacteriaceae</taxon>
        <taxon>Aquimarina</taxon>
    </lineage>
</organism>
<dbReference type="InterPro" id="IPR000595">
    <property type="entry name" value="cNMP-bd_dom"/>
</dbReference>
<feature type="domain" description="Cyclic nucleotide-binding" evidence="1">
    <location>
        <begin position="11"/>
        <end position="115"/>
    </location>
</feature>
<dbReference type="Pfam" id="PF00027">
    <property type="entry name" value="cNMP_binding"/>
    <property type="match status" value="1"/>
</dbReference>
<name>A0A1M6H4S4_9FLAO</name>
<dbReference type="InterPro" id="IPR014710">
    <property type="entry name" value="RmlC-like_jellyroll"/>
</dbReference>
<dbReference type="OrthoDB" id="1092431at2"/>
<dbReference type="STRING" id="570521.SAMN04488508_10665"/>
<evidence type="ECO:0000313" key="3">
    <source>
        <dbReference type="Proteomes" id="UP000184432"/>
    </source>
</evidence>
<dbReference type="PROSITE" id="PS50042">
    <property type="entry name" value="CNMP_BINDING_3"/>
    <property type="match status" value="1"/>
</dbReference>
<reference evidence="3" key="1">
    <citation type="submission" date="2016-11" db="EMBL/GenBank/DDBJ databases">
        <authorList>
            <person name="Varghese N."/>
            <person name="Submissions S."/>
        </authorList>
    </citation>
    <scope>NUCLEOTIDE SEQUENCE [LARGE SCALE GENOMIC DNA]</scope>
    <source>
        <strain evidence="3">DSM 22623</strain>
    </source>
</reference>
<dbReference type="Proteomes" id="UP000184432">
    <property type="component" value="Unassembled WGS sequence"/>
</dbReference>
<keyword evidence="2" id="KW-0808">Transferase</keyword>
<dbReference type="RefSeq" id="WP_073316776.1">
    <property type="nucleotide sequence ID" value="NZ_FQYP01000006.1"/>
</dbReference>
<sequence length="191" mass="22670">MLTSLRDHVLKFVKPSEKELQLLLDAVETEVISHKQYLIKEGQYCLHLYFIVQGCFRSYFIHTSGAEKVINFGIEDWWITDFDSLVHNRPSELHIQAAEDSIVLKISKQKLDLLLQESIIINQYFRMIHEKVRIADQRRIKFMYSLSGEELYHSFCEHNPKFVQRVPQYMLASYLGFTPEFLSKIRARKKK</sequence>
<accession>A0A1M6H4S4</accession>
<dbReference type="SUPFAM" id="SSF51206">
    <property type="entry name" value="cAMP-binding domain-like"/>
    <property type="match status" value="1"/>
</dbReference>
<dbReference type="InterPro" id="IPR018490">
    <property type="entry name" value="cNMP-bd_dom_sf"/>
</dbReference>
<evidence type="ECO:0000259" key="1">
    <source>
        <dbReference type="PROSITE" id="PS50042"/>
    </source>
</evidence>
<dbReference type="Gene3D" id="2.60.120.10">
    <property type="entry name" value="Jelly Rolls"/>
    <property type="match status" value="1"/>
</dbReference>
<keyword evidence="2" id="KW-0418">Kinase</keyword>
<keyword evidence="3" id="KW-1185">Reference proteome</keyword>
<dbReference type="GO" id="GO:0016301">
    <property type="term" value="F:kinase activity"/>
    <property type="evidence" value="ECO:0007669"/>
    <property type="project" value="UniProtKB-KW"/>
</dbReference>
<proteinExistence type="predicted"/>
<dbReference type="CDD" id="cd00038">
    <property type="entry name" value="CAP_ED"/>
    <property type="match status" value="1"/>
</dbReference>
<dbReference type="EMBL" id="FQYP01000006">
    <property type="protein sequence ID" value="SHJ17136.1"/>
    <property type="molecule type" value="Genomic_DNA"/>
</dbReference>
<protein>
    <submittedName>
        <fullName evidence="2">cAMP-binding domain of CRP or a regulatory subunit of cAMP-dependent protein kinases</fullName>
    </submittedName>
</protein>
<evidence type="ECO:0000313" key="2">
    <source>
        <dbReference type="EMBL" id="SHJ17136.1"/>
    </source>
</evidence>
<dbReference type="AlphaFoldDB" id="A0A1M6H4S4"/>
<gene>
    <name evidence="2" type="ORF">SAMN04488508_10665</name>
</gene>